<evidence type="ECO:0000256" key="1">
    <source>
        <dbReference type="SAM" id="MobiDB-lite"/>
    </source>
</evidence>
<keyword evidence="5" id="KW-1185">Reference proteome</keyword>
<dbReference type="InterPro" id="IPR058480">
    <property type="entry name" value="DUF8167_N"/>
</dbReference>
<feature type="compositionally biased region" description="Acidic residues" evidence="1">
    <location>
        <begin position="404"/>
        <end position="417"/>
    </location>
</feature>
<feature type="transmembrane region" description="Helical" evidence="2">
    <location>
        <begin position="69"/>
        <end position="91"/>
    </location>
</feature>
<dbReference type="InterPro" id="IPR058604">
    <property type="entry name" value="DUF8167_3rd"/>
</dbReference>
<keyword evidence="2" id="KW-0812">Transmembrane</keyword>
<evidence type="ECO:0000313" key="5">
    <source>
        <dbReference type="Proteomes" id="UP001597052"/>
    </source>
</evidence>
<proteinExistence type="predicted"/>
<feature type="region of interest" description="Disordered" evidence="1">
    <location>
        <begin position="395"/>
        <end position="430"/>
    </location>
</feature>
<feature type="transmembrane region" description="Helical" evidence="2">
    <location>
        <begin position="35"/>
        <end position="57"/>
    </location>
</feature>
<dbReference type="Proteomes" id="UP001597052">
    <property type="component" value="Unassembled WGS sequence"/>
</dbReference>
<feature type="domain" description="RCK C-terminal" evidence="3">
    <location>
        <begin position="319"/>
        <end position="399"/>
    </location>
</feature>
<dbReference type="Pfam" id="PF26502">
    <property type="entry name" value="DUF8167_2nd"/>
    <property type="match status" value="1"/>
</dbReference>
<keyword evidence="2" id="KW-0472">Membrane</keyword>
<keyword evidence="2" id="KW-1133">Transmembrane helix</keyword>
<dbReference type="PROSITE" id="PS51202">
    <property type="entry name" value="RCK_C"/>
    <property type="match status" value="1"/>
</dbReference>
<dbReference type="InterPro" id="IPR036721">
    <property type="entry name" value="RCK_C_sf"/>
</dbReference>
<reference evidence="4 5" key="1">
    <citation type="journal article" date="2019" name="Int. J. Syst. Evol. Microbiol.">
        <title>The Global Catalogue of Microorganisms (GCM) 10K type strain sequencing project: providing services to taxonomists for standard genome sequencing and annotation.</title>
        <authorList>
            <consortium name="The Broad Institute Genomics Platform"/>
            <consortium name="The Broad Institute Genome Sequencing Center for Infectious Disease"/>
            <person name="Wu L."/>
            <person name="Ma J."/>
        </authorList>
    </citation>
    <scope>NUCLEOTIDE SEQUENCE [LARGE SCALE GENOMIC DNA]</scope>
    <source>
        <strain evidence="4 5">CGMCC 1.10593</strain>
    </source>
</reference>
<gene>
    <name evidence="4" type="ORF">ACFSBW_07515</name>
</gene>
<dbReference type="InterPro" id="IPR058603">
    <property type="entry name" value="DUF8167_2nd"/>
</dbReference>
<dbReference type="Pfam" id="PF26503">
    <property type="entry name" value="DUF8167_3rd"/>
    <property type="match status" value="1"/>
</dbReference>
<evidence type="ECO:0000256" key="2">
    <source>
        <dbReference type="SAM" id="Phobius"/>
    </source>
</evidence>
<dbReference type="SUPFAM" id="SSF116726">
    <property type="entry name" value="TrkA C-terminal domain-like"/>
    <property type="match status" value="1"/>
</dbReference>
<dbReference type="EMBL" id="JBHUDM010000002">
    <property type="protein sequence ID" value="MFD1641719.1"/>
    <property type="molecule type" value="Genomic_DNA"/>
</dbReference>
<name>A0ABD6D659_9EURY</name>
<dbReference type="RefSeq" id="WP_256396682.1">
    <property type="nucleotide sequence ID" value="NZ_JANHDJ010000005.1"/>
</dbReference>
<dbReference type="AlphaFoldDB" id="A0ABD6D659"/>
<evidence type="ECO:0000259" key="3">
    <source>
        <dbReference type="PROSITE" id="PS51202"/>
    </source>
</evidence>
<protein>
    <submittedName>
        <fullName evidence="4">Potassium transporter TrkA</fullName>
    </submittedName>
</protein>
<comment type="caution">
    <text evidence="4">The sequence shown here is derived from an EMBL/GenBank/DDBJ whole genome shotgun (WGS) entry which is preliminary data.</text>
</comment>
<dbReference type="InterPro" id="IPR006037">
    <property type="entry name" value="RCK_C"/>
</dbReference>
<evidence type="ECO:0000313" key="4">
    <source>
        <dbReference type="EMBL" id="MFD1641719.1"/>
    </source>
</evidence>
<sequence>MSLPPLGSLDTLSASPVDPLALLQSGVTFEQPTTAAVNLVVFAVLSVLTAGGLTVAYRWYFKSLIPEGIAILAGVAVVALYINTASLGVVVGQGSVDLFRPGVVFFNVVALGVSTVAAPVGRRIGDTIASQLFSLVGLGEIDAEVSTMVRSVGRVTSVRLPSEIEDMESYDPVTEETKAELASKTLVFPRRLTVEELRSRLVSRLKEDYGVGYVDVDLTAEGGVDYLAVGSRAAGVGATIAPGTVAVAIRADPPNNATSGDQVQVWSTAEPTERLTSGEIRGVAGDVVTLAVDEADAGLLSPTERYRLLTMPAEPQADREFATLLRSVDETMGTVTVEANSMLVGETADTVAAAVLAIRPSGEKLTALPESARQFESGDTIYVLARPDVLRQLEGWATTPAPVSDDEADAEPTEQAEPDSGAPVDLDDSE</sequence>
<accession>A0ABD6D659</accession>
<organism evidence="4 5">
    <name type="scientific">Halohasta litorea</name>
    <dbReference type="NCBI Taxonomy" id="869891"/>
    <lineage>
        <taxon>Archaea</taxon>
        <taxon>Methanobacteriati</taxon>
        <taxon>Methanobacteriota</taxon>
        <taxon>Stenosarchaea group</taxon>
        <taxon>Halobacteria</taxon>
        <taxon>Halobacteriales</taxon>
        <taxon>Haloferacaceae</taxon>
        <taxon>Halohasta</taxon>
    </lineage>
</organism>
<dbReference type="Pfam" id="PF26501">
    <property type="entry name" value="DUF8167"/>
    <property type="match status" value="1"/>
</dbReference>